<dbReference type="Proteomes" id="UP000077266">
    <property type="component" value="Unassembled WGS sequence"/>
</dbReference>
<protein>
    <submittedName>
        <fullName evidence="1">Uncharacterized protein</fullName>
    </submittedName>
</protein>
<organism evidence="1 2">
    <name type="scientific">Exidia glandulosa HHB12029</name>
    <dbReference type="NCBI Taxonomy" id="1314781"/>
    <lineage>
        <taxon>Eukaryota</taxon>
        <taxon>Fungi</taxon>
        <taxon>Dikarya</taxon>
        <taxon>Basidiomycota</taxon>
        <taxon>Agaricomycotina</taxon>
        <taxon>Agaricomycetes</taxon>
        <taxon>Auriculariales</taxon>
        <taxon>Exidiaceae</taxon>
        <taxon>Exidia</taxon>
    </lineage>
</organism>
<sequence>MDSTLSEDIIYLLLHQVYYDEQVALPDYSTLTSLCLVNHAVSRPAQPLLFRWVRLLSICGISSFANACRRKPWLGRGAYIQHVRLGRATYSHGNQSVKAPDLVLPLSAVPKLRTLMLDIELPIVTMENRDLAPLAALPAACTISSLHLKAPTNTAMHLS</sequence>
<dbReference type="InParanoid" id="A0A165MFN0"/>
<evidence type="ECO:0000313" key="1">
    <source>
        <dbReference type="EMBL" id="KZV99195.1"/>
    </source>
</evidence>
<dbReference type="AlphaFoldDB" id="A0A165MFN0"/>
<dbReference type="OrthoDB" id="270763at2759"/>
<proteinExistence type="predicted"/>
<reference evidence="1 2" key="1">
    <citation type="journal article" date="2016" name="Mol. Biol. Evol.">
        <title>Comparative Genomics of Early-Diverging Mushroom-Forming Fungi Provides Insights into the Origins of Lignocellulose Decay Capabilities.</title>
        <authorList>
            <person name="Nagy L.G."/>
            <person name="Riley R."/>
            <person name="Tritt A."/>
            <person name="Adam C."/>
            <person name="Daum C."/>
            <person name="Floudas D."/>
            <person name="Sun H."/>
            <person name="Yadav J.S."/>
            <person name="Pangilinan J."/>
            <person name="Larsson K.H."/>
            <person name="Matsuura K."/>
            <person name="Barry K."/>
            <person name="Labutti K."/>
            <person name="Kuo R."/>
            <person name="Ohm R.A."/>
            <person name="Bhattacharya S.S."/>
            <person name="Shirouzu T."/>
            <person name="Yoshinaga Y."/>
            <person name="Martin F.M."/>
            <person name="Grigoriev I.V."/>
            <person name="Hibbett D.S."/>
        </authorList>
    </citation>
    <scope>NUCLEOTIDE SEQUENCE [LARGE SCALE GENOMIC DNA]</scope>
    <source>
        <strain evidence="1 2">HHB12029</strain>
    </source>
</reference>
<keyword evidence="2" id="KW-1185">Reference proteome</keyword>
<accession>A0A165MFN0</accession>
<evidence type="ECO:0000313" key="2">
    <source>
        <dbReference type="Proteomes" id="UP000077266"/>
    </source>
</evidence>
<gene>
    <name evidence="1" type="ORF">EXIGLDRAFT_762734</name>
</gene>
<dbReference type="EMBL" id="KV425911">
    <property type="protein sequence ID" value="KZV99195.1"/>
    <property type="molecule type" value="Genomic_DNA"/>
</dbReference>
<name>A0A165MFN0_EXIGL</name>